<dbReference type="RefSeq" id="WP_126672149.1">
    <property type="nucleotide sequence ID" value="NZ_RYZR01000002.1"/>
</dbReference>
<dbReference type="Proteomes" id="UP000267077">
    <property type="component" value="Unassembled WGS sequence"/>
</dbReference>
<evidence type="ECO:0000313" key="2">
    <source>
        <dbReference type="EMBL" id="RUL66651.1"/>
    </source>
</evidence>
<feature type="signal peptide" evidence="1">
    <location>
        <begin position="1"/>
        <end position="23"/>
    </location>
</feature>
<gene>
    <name evidence="2" type="ORF">EKH79_02205</name>
</gene>
<dbReference type="EMBL" id="RYZR01000002">
    <property type="protein sequence ID" value="RUL66651.1"/>
    <property type="molecule type" value="Genomic_DNA"/>
</dbReference>
<keyword evidence="1" id="KW-0732">Signal</keyword>
<keyword evidence="3" id="KW-1185">Reference proteome</keyword>
<comment type="caution">
    <text evidence="2">The sequence shown here is derived from an EMBL/GenBank/DDBJ whole genome shotgun (WGS) entry which is preliminary data.</text>
</comment>
<name>A0A432LX49_9GAMM</name>
<feature type="chain" id="PRO_5019522651" evidence="1">
    <location>
        <begin position="24"/>
        <end position="183"/>
    </location>
</feature>
<sequence length="183" mass="19403">MSLLRSVITVAAIALAFTTITKAADTSAFTVAKNDRNGQAVIFESTAALKKGDVINIRAFNAQFVAMLNIAMCNEDCPNMHLVKVVPLSFLGLPTSNQQIVLPEDGRVAISMQNGGASVQSLVGVGGGTPWTVQYVGPYATHVSENPTEGLVPASGYTLNDGTLRARFYHRTFVTVSLADTNI</sequence>
<proteinExistence type="predicted"/>
<dbReference type="AlphaFoldDB" id="A0A432LX49"/>
<protein>
    <submittedName>
        <fullName evidence="2">Uncharacterized protein</fullName>
    </submittedName>
</protein>
<organism evidence="2 3">
    <name type="scientific">Dyella dinghuensis</name>
    <dbReference type="NCBI Taxonomy" id="1920169"/>
    <lineage>
        <taxon>Bacteria</taxon>
        <taxon>Pseudomonadati</taxon>
        <taxon>Pseudomonadota</taxon>
        <taxon>Gammaproteobacteria</taxon>
        <taxon>Lysobacterales</taxon>
        <taxon>Rhodanobacteraceae</taxon>
        <taxon>Dyella</taxon>
    </lineage>
</organism>
<reference evidence="2 3" key="1">
    <citation type="submission" date="2018-12" db="EMBL/GenBank/DDBJ databases">
        <title>Dyella dinghuensis sp. nov. DHOA06 and Dyella choica sp. nov. 4M-K27, isolated from forest soil.</title>
        <authorList>
            <person name="Qiu L.-H."/>
            <person name="Gao Z.-H."/>
        </authorList>
    </citation>
    <scope>NUCLEOTIDE SEQUENCE [LARGE SCALE GENOMIC DNA]</scope>
    <source>
        <strain evidence="2 3">DHOA06</strain>
    </source>
</reference>
<evidence type="ECO:0000256" key="1">
    <source>
        <dbReference type="SAM" id="SignalP"/>
    </source>
</evidence>
<accession>A0A432LX49</accession>
<dbReference type="OrthoDB" id="5954414at2"/>
<evidence type="ECO:0000313" key="3">
    <source>
        <dbReference type="Proteomes" id="UP000267077"/>
    </source>
</evidence>